<protein>
    <submittedName>
        <fullName evidence="1">Uncharacterized protein</fullName>
    </submittedName>
</protein>
<evidence type="ECO:0000313" key="1">
    <source>
        <dbReference type="EMBL" id="PXY41055.1"/>
    </source>
</evidence>
<dbReference type="AlphaFoldDB" id="A0A2V4BQ60"/>
<dbReference type="Proteomes" id="UP000247903">
    <property type="component" value="Unassembled WGS sequence"/>
</dbReference>
<sequence length="166" mass="19941">MRINDIEQFFKGNVPKKTLTELSLDSNNNISLINSDNQSFDFDNIDTPIIQRDKIKTSDTIYFKNGKVIFIEFKRGQRIPETDFRLKAMESIVTFYNYVFNQNFTDNICFPNDLFQIYFIYNKDNISATALPYFRNLERKFRTQFKHFISEYHIIESDEFIRLFNT</sequence>
<accession>A0A2V4BQ60</accession>
<dbReference type="OrthoDB" id="1355966at2"/>
<evidence type="ECO:0000313" key="2">
    <source>
        <dbReference type="Proteomes" id="UP000247903"/>
    </source>
</evidence>
<keyword evidence="2" id="KW-1185">Reference proteome</keyword>
<organism evidence="1 2">
    <name type="scientific">Flavobacterium cheongpyeongense</name>
    <dbReference type="NCBI Taxonomy" id="2212651"/>
    <lineage>
        <taxon>Bacteria</taxon>
        <taxon>Pseudomonadati</taxon>
        <taxon>Bacteroidota</taxon>
        <taxon>Flavobacteriia</taxon>
        <taxon>Flavobacteriales</taxon>
        <taxon>Flavobacteriaceae</taxon>
        <taxon>Flavobacterium</taxon>
    </lineage>
</organism>
<dbReference type="RefSeq" id="WP_110306291.1">
    <property type="nucleotide sequence ID" value="NZ_QJHK01000006.1"/>
</dbReference>
<proteinExistence type="predicted"/>
<reference evidence="1 2" key="1">
    <citation type="submission" date="2018-05" db="EMBL/GenBank/DDBJ databases">
        <title>Flavobacterium sp. strain IMCC34759, incomplete genome.</title>
        <authorList>
            <person name="Joung Y."/>
            <person name="Cho J."/>
        </authorList>
    </citation>
    <scope>NUCLEOTIDE SEQUENCE [LARGE SCALE GENOMIC DNA]</scope>
    <source>
        <strain evidence="1 2">IMCC34759</strain>
    </source>
</reference>
<comment type="caution">
    <text evidence="1">The sequence shown here is derived from an EMBL/GenBank/DDBJ whole genome shotgun (WGS) entry which is preliminary data.</text>
</comment>
<name>A0A2V4BQ60_9FLAO</name>
<dbReference type="EMBL" id="QJHK01000006">
    <property type="protein sequence ID" value="PXY41055.1"/>
    <property type="molecule type" value="Genomic_DNA"/>
</dbReference>
<gene>
    <name evidence="1" type="ORF">DMB65_08835</name>
</gene>